<dbReference type="AlphaFoldDB" id="A0A975GXN5"/>
<gene>
    <name evidence="2" type="ORF">IFJ75_09610</name>
</gene>
<dbReference type="SUPFAM" id="SSF159501">
    <property type="entry name" value="EreA/ChaN-like"/>
    <property type="match status" value="1"/>
</dbReference>
<sequence>MIPALMAALSLAQSPVCAPPPDAALLWARPETRFGFVGEMHGTAETPAAFAEMVCEASAARPVVVALELPETMQPELDAFMASDGGEAARTRLLTLPYWDPARADGRSSAAMFAMLERVRALKAAGRDLTLRAYQPSAQRPEGFDQSFYEIEMAGLLAEAAYARPDALVLALGGSYHARKTAPARYGFLFAAGHLNPKVVVSLRVASQGGRTWACFGDNPCGDSDLGQGDFDPARRGVILEPQDGGGWDGLLALGPTTASPPARSVAP</sequence>
<evidence type="ECO:0000313" key="3">
    <source>
        <dbReference type="Proteomes" id="UP000663918"/>
    </source>
</evidence>
<protein>
    <recommendedName>
        <fullName evidence="4">Haem-binding uptake Tiki superfamily ChaN domain-containing protein</fullName>
    </recommendedName>
</protein>
<organism evidence="2 3">
    <name type="scientific">Brevundimonas goettingensis</name>
    <dbReference type="NCBI Taxonomy" id="2774190"/>
    <lineage>
        <taxon>Bacteria</taxon>
        <taxon>Pseudomonadati</taxon>
        <taxon>Pseudomonadota</taxon>
        <taxon>Alphaproteobacteria</taxon>
        <taxon>Caulobacterales</taxon>
        <taxon>Caulobacteraceae</taxon>
        <taxon>Brevundimonas</taxon>
    </lineage>
</organism>
<dbReference type="RefSeq" id="WP_207932345.1">
    <property type="nucleotide sequence ID" value="NZ_CP062222.1"/>
</dbReference>
<keyword evidence="1" id="KW-0732">Signal</keyword>
<feature type="chain" id="PRO_5037722013" description="Haem-binding uptake Tiki superfamily ChaN domain-containing protein" evidence="1">
    <location>
        <begin position="19"/>
        <end position="268"/>
    </location>
</feature>
<evidence type="ECO:0008006" key="4">
    <source>
        <dbReference type="Google" id="ProtNLM"/>
    </source>
</evidence>
<name>A0A975GXN5_9CAUL</name>
<dbReference type="Proteomes" id="UP000663918">
    <property type="component" value="Chromosome"/>
</dbReference>
<feature type="signal peptide" evidence="1">
    <location>
        <begin position="1"/>
        <end position="18"/>
    </location>
</feature>
<proteinExistence type="predicted"/>
<dbReference type="EMBL" id="CP062222">
    <property type="protein sequence ID" value="QTC93069.1"/>
    <property type="molecule type" value="Genomic_DNA"/>
</dbReference>
<reference evidence="2" key="1">
    <citation type="submission" date="2020-09" db="EMBL/GenBank/DDBJ databases">
        <title>Brevundimonas sp. LVF2 isolated from a puddle in Goettingen, Germany.</title>
        <authorList>
            <person name="Friedrich I."/>
            <person name="Klassen A."/>
            <person name="Hannes N."/>
            <person name="Schneider D."/>
            <person name="Hertel R."/>
            <person name="Daniel R."/>
        </authorList>
    </citation>
    <scope>NUCLEOTIDE SEQUENCE</scope>
    <source>
        <strain evidence="2">LVF2</strain>
    </source>
</reference>
<keyword evidence="3" id="KW-1185">Reference proteome</keyword>
<dbReference type="KEGG" id="bgoe:IFJ75_09610"/>
<accession>A0A975GXN5</accession>
<evidence type="ECO:0000256" key="1">
    <source>
        <dbReference type="SAM" id="SignalP"/>
    </source>
</evidence>
<evidence type="ECO:0000313" key="2">
    <source>
        <dbReference type="EMBL" id="QTC93069.1"/>
    </source>
</evidence>